<name>A0A5C1I7C9_9SPHI</name>
<dbReference type="OrthoDB" id="663364at2"/>
<sequence length="126" mass="14858">MNKIKQAVTIQAVTREKVMKLLGLTEEQYGEYVIDHGLAYLRLHLGDNLMAKSLPQTALFWGWWRNHWHTVDMDFVDEVRKLTQAERGQYYDIVHAVEGFEFTPPRPVMQDAFKKITYKPKIVHQL</sequence>
<dbReference type="KEGG" id="mrub:DEO27_026710"/>
<reference evidence="1" key="1">
    <citation type="submission" date="2019-08" db="EMBL/GenBank/DDBJ databases">
        <title>Comparative genome analysis confer to the adaptation heavy metal polluted environment.</title>
        <authorList>
            <person name="Li Y."/>
        </authorList>
    </citation>
    <scope>NUCLEOTIDE SEQUENCE [LARGE SCALE GENOMIC DNA]</scope>
    <source>
        <strain evidence="1">P1</strain>
    </source>
</reference>
<organism evidence="1 2">
    <name type="scientific">Mucilaginibacter rubeus</name>
    <dbReference type="NCBI Taxonomy" id="2027860"/>
    <lineage>
        <taxon>Bacteria</taxon>
        <taxon>Pseudomonadati</taxon>
        <taxon>Bacteroidota</taxon>
        <taxon>Sphingobacteriia</taxon>
        <taxon>Sphingobacteriales</taxon>
        <taxon>Sphingobacteriaceae</taxon>
        <taxon>Mucilaginibacter</taxon>
    </lineage>
</organism>
<protein>
    <submittedName>
        <fullName evidence="1">Uncharacterized protein</fullName>
    </submittedName>
</protein>
<gene>
    <name evidence="1" type="ORF">DEO27_026710</name>
</gene>
<dbReference type="Proteomes" id="UP000251402">
    <property type="component" value="Chromosome"/>
</dbReference>
<dbReference type="RefSeq" id="WP_112574819.1">
    <property type="nucleotide sequence ID" value="NZ_CP043450.1"/>
</dbReference>
<proteinExistence type="predicted"/>
<dbReference type="EMBL" id="CP043450">
    <property type="protein sequence ID" value="QEM13448.1"/>
    <property type="molecule type" value="Genomic_DNA"/>
</dbReference>
<accession>A0A5C1I7C9</accession>
<keyword evidence="2" id="KW-1185">Reference proteome</keyword>
<evidence type="ECO:0000313" key="2">
    <source>
        <dbReference type="Proteomes" id="UP000251402"/>
    </source>
</evidence>
<dbReference type="AlphaFoldDB" id="A0A5C1I7C9"/>
<evidence type="ECO:0000313" key="1">
    <source>
        <dbReference type="EMBL" id="QEM13448.1"/>
    </source>
</evidence>